<dbReference type="AlphaFoldDB" id="A0A5J5A3K7"/>
<gene>
    <name evidence="2" type="ORF">F0562_011001</name>
</gene>
<feature type="compositionally biased region" description="Basic and acidic residues" evidence="1">
    <location>
        <begin position="131"/>
        <end position="152"/>
    </location>
</feature>
<evidence type="ECO:0000313" key="2">
    <source>
        <dbReference type="EMBL" id="KAA8524578.1"/>
    </source>
</evidence>
<dbReference type="EMBL" id="CM018047">
    <property type="protein sequence ID" value="KAA8524578.1"/>
    <property type="molecule type" value="Genomic_DNA"/>
</dbReference>
<evidence type="ECO:0000313" key="3">
    <source>
        <dbReference type="Proteomes" id="UP000325577"/>
    </source>
</evidence>
<name>A0A5J5A3K7_9ASTE</name>
<dbReference type="OrthoDB" id="996339at2759"/>
<accession>A0A5J5A3K7</accession>
<protein>
    <submittedName>
        <fullName evidence="2">Uncharacterized protein</fullName>
    </submittedName>
</protein>
<dbReference type="Proteomes" id="UP000325577">
    <property type="component" value="Linkage Group LG4"/>
</dbReference>
<organism evidence="2 3">
    <name type="scientific">Nyssa sinensis</name>
    <dbReference type="NCBI Taxonomy" id="561372"/>
    <lineage>
        <taxon>Eukaryota</taxon>
        <taxon>Viridiplantae</taxon>
        <taxon>Streptophyta</taxon>
        <taxon>Embryophyta</taxon>
        <taxon>Tracheophyta</taxon>
        <taxon>Spermatophyta</taxon>
        <taxon>Magnoliopsida</taxon>
        <taxon>eudicotyledons</taxon>
        <taxon>Gunneridae</taxon>
        <taxon>Pentapetalae</taxon>
        <taxon>asterids</taxon>
        <taxon>Cornales</taxon>
        <taxon>Nyssaceae</taxon>
        <taxon>Nyssa</taxon>
    </lineage>
</organism>
<feature type="region of interest" description="Disordered" evidence="1">
    <location>
        <begin position="171"/>
        <end position="192"/>
    </location>
</feature>
<feature type="compositionally biased region" description="Low complexity" evidence="1">
    <location>
        <begin position="32"/>
        <end position="43"/>
    </location>
</feature>
<feature type="region of interest" description="Disordered" evidence="1">
    <location>
        <begin position="131"/>
        <end position="158"/>
    </location>
</feature>
<proteinExistence type="predicted"/>
<feature type="region of interest" description="Disordered" evidence="1">
    <location>
        <begin position="12"/>
        <end position="43"/>
    </location>
</feature>
<sequence length="192" mass="21462">MPSIVVTSFTSAVSSQPPSPAMASEIMPSAPPSTSQPTSSTHPMITRAKDEVLSVSVRRSKHPIVSAQLEYQNRCLMTDWRSCISCVWVTLTRYGMKYFHTPELKTIYVTFLEKFWTGGLNSTIEDLSGRTEIHTPKNLEKEDESHETRKNIQNDTGMSNLLISTQGRSFNAKSSTMKTRGEIEEVEEAELG</sequence>
<evidence type="ECO:0000256" key="1">
    <source>
        <dbReference type="SAM" id="MobiDB-lite"/>
    </source>
</evidence>
<keyword evidence="3" id="KW-1185">Reference proteome</keyword>
<reference evidence="2 3" key="1">
    <citation type="submission" date="2019-09" db="EMBL/GenBank/DDBJ databases">
        <title>A chromosome-level genome assembly of the Chinese tupelo Nyssa sinensis.</title>
        <authorList>
            <person name="Yang X."/>
            <person name="Kang M."/>
            <person name="Yang Y."/>
            <person name="Xiong H."/>
            <person name="Wang M."/>
            <person name="Zhang Z."/>
            <person name="Wang Z."/>
            <person name="Wu H."/>
            <person name="Ma T."/>
            <person name="Liu J."/>
            <person name="Xi Z."/>
        </authorList>
    </citation>
    <scope>NUCLEOTIDE SEQUENCE [LARGE SCALE GENOMIC DNA]</scope>
    <source>
        <strain evidence="2">J267</strain>
        <tissue evidence="2">Leaf</tissue>
    </source>
</reference>